<feature type="compositionally biased region" description="Polar residues" evidence="1">
    <location>
        <begin position="1"/>
        <end position="14"/>
    </location>
</feature>
<feature type="compositionally biased region" description="Polar residues" evidence="1">
    <location>
        <begin position="642"/>
        <end position="652"/>
    </location>
</feature>
<feature type="region of interest" description="Disordered" evidence="1">
    <location>
        <begin position="1"/>
        <end position="123"/>
    </location>
</feature>
<dbReference type="Proteomes" id="UP000272025">
    <property type="component" value="Unassembled WGS sequence"/>
</dbReference>
<feature type="region of interest" description="Disordered" evidence="1">
    <location>
        <begin position="145"/>
        <end position="170"/>
    </location>
</feature>
<proteinExistence type="predicted"/>
<keyword evidence="3" id="KW-1185">Reference proteome</keyword>
<accession>A0A3N2Q119</accession>
<protein>
    <submittedName>
        <fullName evidence="2">Uncharacterized protein</fullName>
    </submittedName>
</protein>
<feature type="compositionally biased region" description="Basic and acidic residues" evidence="1">
    <location>
        <begin position="762"/>
        <end position="774"/>
    </location>
</feature>
<feature type="compositionally biased region" description="Basic and acidic residues" evidence="1">
    <location>
        <begin position="35"/>
        <end position="52"/>
    </location>
</feature>
<dbReference type="EMBL" id="ML119052">
    <property type="protein sequence ID" value="ROT40463.1"/>
    <property type="molecule type" value="Genomic_DNA"/>
</dbReference>
<dbReference type="RefSeq" id="XP_028468269.1">
    <property type="nucleotide sequence ID" value="XM_028607801.1"/>
</dbReference>
<feature type="compositionally biased region" description="Basic and acidic residues" evidence="1">
    <location>
        <begin position="84"/>
        <end position="94"/>
    </location>
</feature>
<dbReference type="AlphaFoldDB" id="A0A3N2Q119"/>
<feature type="region of interest" description="Disordered" evidence="1">
    <location>
        <begin position="258"/>
        <end position="336"/>
    </location>
</feature>
<feature type="region of interest" description="Disordered" evidence="1">
    <location>
        <begin position="637"/>
        <end position="774"/>
    </location>
</feature>
<dbReference type="GeneID" id="39576279"/>
<feature type="compositionally biased region" description="Basic and acidic residues" evidence="1">
    <location>
        <begin position="483"/>
        <end position="495"/>
    </location>
</feature>
<feature type="compositionally biased region" description="Basic and acidic residues" evidence="1">
    <location>
        <begin position="690"/>
        <end position="707"/>
    </location>
</feature>
<name>A0A3N2Q119_SODAK</name>
<feature type="compositionally biased region" description="Low complexity" evidence="1">
    <location>
        <begin position="145"/>
        <end position="159"/>
    </location>
</feature>
<feature type="compositionally biased region" description="Acidic residues" evidence="1">
    <location>
        <begin position="677"/>
        <end position="689"/>
    </location>
</feature>
<sequence length="774" mass="84867">MSRQGPGKSSTRSVRSAKPSLAEIAESEPTALTREALDEADRLPWHEERQDDTGTETTQNGRTAHPVPTTDAFHTMLDGGSLDRLSEDSEDLGRESGYAQAQAQAQAHGVPYAEDPYRPPSRRSVTTFDANNAFSDFDGVHCAPDLDMPGMPGMPEPALSEPQIPLSSRHNMPRRQSYYDEETGQHMLYYPARVPAMLNLPPKLSRKPKTAVRNTRHSKVLQAMGHPGLDQSQYMPQDVRPTHGKESTVWLPDPVQSAEGFSSLFPPEPSEGQSAVARMASLGQAREAHQEQQQQQQHAAPLADGQHDPFAQPHQPGHHSPGLIGGDNRRSKLPRNLPPALRASAFFDLPSTSVETEAKDGSAMHVLDSILDASANAPVDAFLDHSFAGKLGKEVYGREKRDKMRSSTLPLAASSSEQKEQQKPPGSAKKRTSLFPFGKSDRDSSHSRKESITGWSVRSGRGKESSDDPERQTLSASQNGEPVGERGQKEGRQDASPEEEEEEFQGPPTTLLAELQIRKQEQKMRTRNRQLAAAGAMHSTLLEMDAVAEAQRRSRKSRRVNLAWEGPDGQAGEAESSDEDVPLGILYAARAAGNNDIAAVVAELNRPIGLLERRELEENEPLSARRARLQGKEALTLANRRSVMTLNPTTAMSAHRMSPSRLGGAAGGQSQSPQPEEVVEPEPEIEGETLGERMRRLKEKDEAEHHNLPRARPVSGTFSAELLSQFGDLDDEKAESVAAAPPARAGGEEEEEETLGQRRKRLQAEREAREREMS</sequence>
<feature type="region of interest" description="Disordered" evidence="1">
    <location>
        <begin position="551"/>
        <end position="578"/>
    </location>
</feature>
<feature type="compositionally biased region" description="Low complexity" evidence="1">
    <location>
        <begin position="736"/>
        <end position="745"/>
    </location>
</feature>
<feature type="compositionally biased region" description="Basic and acidic residues" evidence="1">
    <location>
        <begin position="461"/>
        <end position="471"/>
    </location>
</feature>
<feature type="region of interest" description="Disordered" evidence="1">
    <location>
        <begin position="398"/>
        <end position="532"/>
    </location>
</feature>
<evidence type="ECO:0000313" key="3">
    <source>
        <dbReference type="Proteomes" id="UP000272025"/>
    </source>
</evidence>
<reference evidence="2 3" key="1">
    <citation type="journal article" date="2018" name="Mol. Ecol.">
        <title>The obligate alkalophilic soda-lake fungus Sodiomyces alkalinus has shifted to a protein diet.</title>
        <authorList>
            <person name="Grum-Grzhimaylo A.A."/>
            <person name="Falkoski D.L."/>
            <person name="van den Heuvel J."/>
            <person name="Valero-Jimenez C.A."/>
            <person name="Min B."/>
            <person name="Choi I.G."/>
            <person name="Lipzen A."/>
            <person name="Daum C.G."/>
            <person name="Aanen D.K."/>
            <person name="Tsang A."/>
            <person name="Henrissat B."/>
            <person name="Bilanenko E.N."/>
            <person name="de Vries R.P."/>
            <person name="van Kan J.A.L."/>
            <person name="Grigoriev I.V."/>
            <person name="Debets A.J.M."/>
        </authorList>
    </citation>
    <scope>NUCLEOTIDE SEQUENCE [LARGE SCALE GENOMIC DNA]</scope>
    <source>
        <strain evidence="2 3">F11</strain>
    </source>
</reference>
<feature type="compositionally biased region" description="Low complexity" evidence="1">
    <location>
        <begin position="291"/>
        <end position="300"/>
    </location>
</feature>
<feature type="compositionally biased region" description="Basic and acidic residues" evidence="1">
    <location>
        <begin position="439"/>
        <end position="451"/>
    </location>
</feature>
<dbReference type="STRING" id="1314773.A0A3N2Q119"/>
<gene>
    <name evidence="2" type="ORF">SODALDRAFT_271928</name>
</gene>
<dbReference type="OrthoDB" id="5288142at2759"/>
<organism evidence="2 3">
    <name type="scientific">Sodiomyces alkalinus (strain CBS 110278 / VKM F-3762 / F11)</name>
    <name type="common">Alkaliphilic filamentous fungus</name>
    <dbReference type="NCBI Taxonomy" id="1314773"/>
    <lineage>
        <taxon>Eukaryota</taxon>
        <taxon>Fungi</taxon>
        <taxon>Dikarya</taxon>
        <taxon>Ascomycota</taxon>
        <taxon>Pezizomycotina</taxon>
        <taxon>Sordariomycetes</taxon>
        <taxon>Hypocreomycetidae</taxon>
        <taxon>Glomerellales</taxon>
        <taxon>Plectosphaerellaceae</taxon>
        <taxon>Sodiomyces</taxon>
    </lineage>
</organism>
<evidence type="ECO:0000313" key="2">
    <source>
        <dbReference type="EMBL" id="ROT40463.1"/>
    </source>
</evidence>
<evidence type="ECO:0000256" key="1">
    <source>
        <dbReference type="SAM" id="MobiDB-lite"/>
    </source>
</evidence>
<feature type="compositionally biased region" description="Polar residues" evidence="1">
    <location>
        <begin position="406"/>
        <end position="416"/>
    </location>
</feature>
<feature type="non-terminal residue" evidence="2">
    <location>
        <position position="774"/>
    </location>
</feature>